<keyword evidence="4" id="KW-1185">Reference proteome</keyword>
<dbReference type="Pfam" id="PF13088">
    <property type="entry name" value="BNR_2"/>
    <property type="match status" value="1"/>
</dbReference>
<evidence type="ECO:0000259" key="2">
    <source>
        <dbReference type="Pfam" id="PF13088"/>
    </source>
</evidence>
<reference evidence="3 4" key="1">
    <citation type="submission" date="2022-12" db="EMBL/GenBank/DDBJ databases">
        <title>Chitinophagaceae gen. sp. nov., a new member of the family Chitinophagaceae, isolated from soil in a chemical factory.</title>
        <authorList>
            <person name="Ke Z."/>
        </authorList>
    </citation>
    <scope>NUCLEOTIDE SEQUENCE [LARGE SCALE GENOMIC DNA]</scope>
    <source>
        <strain evidence="3 4">LY-5</strain>
    </source>
</reference>
<dbReference type="EMBL" id="JAQGEF010000002">
    <property type="protein sequence ID" value="MDA3613646.1"/>
    <property type="molecule type" value="Genomic_DNA"/>
</dbReference>
<accession>A0ABT4UFN0</accession>
<dbReference type="CDD" id="cd15482">
    <property type="entry name" value="Sialidase_non-viral"/>
    <property type="match status" value="1"/>
</dbReference>
<name>A0ABT4UFN0_9BACT</name>
<evidence type="ECO:0000313" key="3">
    <source>
        <dbReference type="EMBL" id="MDA3613646.1"/>
    </source>
</evidence>
<protein>
    <submittedName>
        <fullName evidence="3">Exo-alpha-sialidase</fullName>
    </submittedName>
</protein>
<evidence type="ECO:0000313" key="4">
    <source>
        <dbReference type="Proteomes" id="UP001210231"/>
    </source>
</evidence>
<dbReference type="InterPro" id="IPR011040">
    <property type="entry name" value="Sialidase"/>
</dbReference>
<organism evidence="3 4">
    <name type="scientific">Polluticaenibacter yanchengensis</name>
    <dbReference type="NCBI Taxonomy" id="3014562"/>
    <lineage>
        <taxon>Bacteria</taxon>
        <taxon>Pseudomonadati</taxon>
        <taxon>Bacteroidota</taxon>
        <taxon>Chitinophagia</taxon>
        <taxon>Chitinophagales</taxon>
        <taxon>Chitinophagaceae</taxon>
        <taxon>Polluticaenibacter</taxon>
    </lineage>
</organism>
<dbReference type="RefSeq" id="WP_407029974.1">
    <property type="nucleotide sequence ID" value="NZ_JAQGEF010000002.1"/>
</dbReference>
<gene>
    <name evidence="3" type="ORF">O3P16_02415</name>
</gene>
<dbReference type="SUPFAM" id="SSF50939">
    <property type="entry name" value="Sialidases"/>
    <property type="match status" value="1"/>
</dbReference>
<dbReference type="PANTHER" id="PTHR43752">
    <property type="entry name" value="BNR/ASP-BOX REPEAT FAMILY PROTEIN"/>
    <property type="match status" value="1"/>
</dbReference>
<evidence type="ECO:0000256" key="1">
    <source>
        <dbReference type="SAM" id="SignalP"/>
    </source>
</evidence>
<dbReference type="InterPro" id="IPR036278">
    <property type="entry name" value="Sialidase_sf"/>
</dbReference>
<sequence>MKKLLLALTFITSVFVVDAQKAAWKSGILVDDFIYDTAAFPQCHSATIEETPQGMVAAFFGGTREGHPDVEIYLSHYKKGIWSKPKSVANGILNDTLRKACYNPVLFQVENGPLLLFYKIGNRVSDWKGYMKRSTDGGYTWGPQESLPEGYLGPIKNKPFMIDGELYCPSSTEVGGWKFHFEITPDLGKTWRKIGPLNDGQDIKCIQPSILFHKKGVLQVLGRTRNRQIAQAWSYDNGKTWGPVTLTNMPNNNSGTDAVTLKDGRHLLVYNHVRVPDSIPNPKGPRTPLNLAISKDGKNWEAALVLENSPISQYSYPTIMQAKDGKVHIVYTWRRLSVKHVIIDVNQLKTKKIKNGQWPGGNNVVGEVTLDP</sequence>
<dbReference type="PANTHER" id="PTHR43752:SF2">
    <property type="entry name" value="BNR_ASP-BOX REPEAT FAMILY PROTEIN"/>
    <property type="match status" value="1"/>
</dbReference>
<dbReference type="Gene3D" id="2.120.10.10">
    <property type="match status" value="1"/>
</dbReference>
<feature type="signal peptide" evidence="1">
    <location>
        <begin position="1"/>
        <end position="19"/>
    </location>
</feature>
<comment type="caution">
    <text evidence="3">The sequence shown here is derived from an EMBL/GenBank/DDBJ whole genome shotgun (WGS) entry which is preliminary data.</text>
</comment>
<proteinExistence type="predicted"/>
<feature type="domain" description="Sialidase" evidence="2">
    <location>
        <begin position="55"/>
        <end position="329"/>
    </location>
</feature>
<keyword evidence="1" id="KW-0732">Signal</keyword>
<dbReference type="Proteomes" id="UP001210231">
    <property type="component" value="Unassembled WGS sequence"/>
</dbReference>
<feature type="chain" id="PRO_5045764438" evidence="1">
    <location>
        <begin position="20"/>
        <end position="372"/>
    </location>
</feature>